<evidence type="ECO:0000313" key="3">
    <source>
        <dbReference type="EMBL" id="MCP2332702.1"/>
    </source>
</evidence>
<keyword evidence="4" id="KW-1185">Reference proteome</keyword>
<sequence length="137" mass="14227">MFGDALTGPDGTQAPPAPPPRTDAAGGPVTAWTAVRPGEPGAVAAPVAAVRPPEPSERMRRAAEREGGLWGAAPRPSQSRAPHRESVSPEVWAESAAGSYPMPEVIAERPGPTPHRLLPLVMALLMLAVIIGAHWVS</sequence>
<dbReference type="Proteomes" id="UP000791080">
    <property type="component" value="Unassembled WGS sequence"/>
</dbReference>
<name>A0ABT1JK29_ACTCY</name>
<evidence type="ECO:0000313" key="4">
    <source>
        <dbReference type="Proteomes" id="UP000791080"/>
    </source>
</evidence>
<accession>A0ABT1JK29</accession>
<evidence type="ECO:0000256" key="1">
    <source>
        <dbReference type="SAM" id="MobiDB-lite"/>
    </source>
</evidence>
<reference evidence="3 4" key="1">
    <citation type="submission" date="2022-06" db="EMBL/GenBank/DDBJ databases">
        <title>Genomic Encyclopedia of Type Strains, Phase I: the one thousand microbial genomes (KMG-I) project.</title>
        <authorList>
            <person name="Kyrpides N."/>
        </authorList>
    </citation>
    <scope>NUCLEOTIDE SEQUENCE [LARGE SCALE GENOMIC DNA]</scope>
    <source>
        <strain evidence="3 4">DSM 43889</strain>
    </source>
</reference>
<protein>
    <submittedName>
        <fullName evidence="3">Uncharacterized protein</fullName>
    </submittedName>
</protein>
<gene>
    <name evidence="3" type="ORF">G443_002972</name>
</gene>
<comment type="caution">
    <text evidence="3">The sequence shown here is derived from an EMBL/GenBank/DDBJ whole genome shotgun (WGS) entry which is preliminary data.</text>
</comment>
<dbReference type="EMBL" id="AUBJ02000001">
    <property type="protein sequence ID" value="MCP2332702.1"/>
    <property type="molecule type" value="Genomic_DNA"/>
</dbReference>
<evidence type="ECO:0000256" key="2">
    <source>
        <dbReference type="SAM" id="Phobius"/>
    </source>
</evidence>
<organism evidence="3 4">
    <name type="scientific">Actinoalloteichus caeruleus DSM 43889</name>
    <dbReference type="NCBI Taxonomy" id="1120930"/>
    <lineage>
        <taxon>Bacteria</taxon>
        <taxon>Bacillati</taxon>
        <taxon>Actinomycetota</taxon>
        <taxon>Actinomycetes</taxon>
        <taxon>Pseudonocardiales</taxon>
        <taxon>Pseudonocardiaceae</taxon>
        <taxon>Actinoalloteichus</taxon>
        <taxon>Actinoalloteichus cyanogriseus</taxon>
    </lineage>
</organism>
<keyword evidence="2" id="KW-0472">Membrane</keyword>
<proteinExistence type="predicted"/>
<keyword evidence="2" id="KW-0812">Transmembrane</keyword>
<feature type="region of interest" description="Disordered" evidence="1">
    <location>
        <begin position="1"/>
        <end position="92"/>
    </location>
</feature>
<feature type="compositionally biased region" description="Basic and acidic residues" evidence="1">
    <location>
        <begin position="54"/>
        <end position="67"/>
    </location>
</feature>
<feature type="transmembrane region" description="Helical" evidence="2">
    <location>
        <begin position="117"/>
        <end position="136"/>
    </location>
</feature>
<feature type="compositionally biased region" description="Low complexity" evidence="1">
    <location>
        <begin position="22"/>
        <end position="51"/>
    </location>
</feature>
<keyword evidence="2" id="KW-1133">Transmembrane helix</keyword>